<dbReference type="InterPro" id="IPR029033">
    <property type="entry name" value="His_PPase_superfam"/>
</dbReference>
<feature type="binding site" evidence="4">
    <location>
        <position position="66"/>
    </location>
    <ligand>
        <name>substrate</name>
    </ligand>
</feature>
<organism evidence="5 6">
    <name type="scientific">Aerococcus urinae</name>
    <dbReference type="NCBI Taxonomy" id="1376"/>
    <lineage>
        <taxon>Bacteria</taxon>
        <taxon>Bacillati</taxon>
        <taxon>Bacillota</taxon>
        <taxon>Bacilli</taxon>
        <taxon>Lactobacillales</taxon>
        <taxon>Aerococcaceae</taxon>
        <taxon>Aerococcus</taxon>
    </lineage>
</organism>
<dbReference type="InterPro" id="IPR001345">
    <property type="entry name" value="PG/BPGM_mutase_AS"/>
</dbReference>
<reference evidence="5 6" key="1">
    <citation type="submission" date="2018-04" db="EMBL/GenBank/DDBJ databases">
        <title>Aerococcus urinae genomes.</title>
        <authorList>
            <person name="Hilt E."/>
            <person name="Gilbert N.M."/>
            <person name="Thomas-White K."/>
            <person name="Putonti C."/>
            <person name="Lewis A.L."/>
            <person name="Visck K.L."/>
            <person name="Wolfe A.J."/>
        </authorList>
    </citation>
    <scope>NUCLEOTIDE SEQUENCE [LARGE SCALE GENOMIC DNA]</scope>
    <source>
        <strain evidence="5 6">UMB7480</strain>
    </source>
</reference>
<proteinExistence type="predicted"/>
<protein>
    <submittedName>
        <fullName evidence="5">Histidine phosphatase family protein</fullName>
    </submittedName>
</protein>
<dbReference type="PROSITE" id="PS00175">
    <property type="entry name" value="PG_MUTASE"/>
    <property type="match status" value="1"/>
</dbReference>
<dbReference type="AlphaFoldDB" id="A0A2I1L9Z8"/>
<dbReference type="EMBL" id="QMHM01000007">
    <property type="protein sequence ID" value="RAV79771.1"/>
    <property type="molecule type" value="Genomic_DNA"/>
</dbReference>
<dbReference type="PANTHER" id="PTHR48100:SF1">
    <property type="entry name" value="HISTIDINE PHOSPHATASE FAMILY PROTEIN-RELATED"/>
    <property type="match status" value="1"/>
</dbReference>
<keyword evidence="1" id="KW-0324">Glycolysis</keyword>
<dbReference type="InterPro" id="IPR013078">
    <property type="entry name" value="His_Pase_superF_clade-1"/>
</dbReference>
<feature type="binding site" evidence="4">
    <location>
        <begin position="16"/>
        <end position="23"/>
    </location>
    <ligand>
        <name>substrate</name>
    </ligand>
</feature>
<evidence type="ECO:0000313" key="5">
    <source>
        <dbReference type="EMBL" id="RAV79771.1"/>
    </source>
</evidence>
<dbReference type="InterPro" id="IPR050275">
    <property type="entry name" value="PGM_Phosphatase"/>
</dbReference>
<dbReference type="CDD" id="cd07067">
    <property type="entry name" value="HP_PGM_like"/>
    <property type="match status" value="1"/>
</dbReference>
<evidence type="ECO:0000313" key="6">
    <source>
        <dbReference type="Proteomes" id="UP000251923"/>
    </source>
</evidence>
<dbReference type="Proteomes" id="UP000251923">
    <property type="component" value="Unassembled WGS sequence"/>
</dbReference>
<sequence length="225" mass="25815">MLTGFRRNLMDLYLARHGQSVRNVDGQFYGSLDPHLTPLGQRQAQALGQALSGKRIDRLVTSRMQRTQETAQIIADSLKAENGFQAFPWTQEADLNERDLGVWEGKTAQEIEAMDPKTWWEYIDQPFLTTPAGAESYFAFRDRVLRALLSVFSSASDEGSYFLLGHHGWLRLLVSRLLNLDVKYFDCHFTQGKIYRYSIAQALFLDRLVEAIEEGDERCQNMVEI</sequence>
<comment type="caution">
    <text evidence="5">The sequence shown here is derived from an EMBL/GenBank/DDBJ whole genome shotgun (WGS) entry which is preliminary data.</text>
</comment>
<keyword evidence="2" id="KW-0413">Isomerase</keyword>
<accession>A0A2I1L9Z8</accession>
<feature type="active site" description="Proton donor/acceptor" evidence="3">
    <location>
        <position position="97"/>
    </location>
</feature>
<feature type="active site" description="Tele-phosphohistidine intermediate" evidence="3">
    <location>
        <position position="17"/>
    </location>
</feature>
<evidence type="ECO:0000256" key="2">
    <source>
        <dbReference type="ARBA" id="ARBA00023235"/>
    </source>
</evidence>
<dbReference type="Gene3D" id="3.40.50.1240">
    <property type="entry name" value="Phosphoglycerate mutase-like"/>
    <property type="match status" value="1"/>
</dbReference>
<name>A0A2I1L9Z8_9LACT</name>
<dbReference type="GO" id="GO:0005737">
    <property type="term" value="C:cytoplasm"/>
    <property type="evidence" value="ECO:0007669"/>
    <property type="project" value="TreeGrafter"/>
</dbReference>
<gene>
    <name evidence="5" type="ORF">DBT54_04915</name>
</gene>
<dbReference type="SUPFAM" id="SSF53254">
    <property type="entry name" value="Phosphoglycerate mutase-like"/>
    <property type="match status" value="1"/>
</dbReference>
<evidence type="ECO:0000256" key="3">
    <source>
        <dbReference type="PIRSR" id="PIRSR613078-1"/>
    </source>
</evidence>
<dbReference type="SMART" id="SM00855">
    <property type="entry name" value="PGAM"/>
    <property type="match status" value="1"/>
</dbReference>
<evidence type="ECO:0000256" key="4">
    <source>
        <dbReference type="PIRSR" id="PIRSR613078-2"/>
    </source>
</evidence>
<evidence type="ECO:0000256" key="1">
    <source>
        <dbReference type="ARBA" id="ARBA00023152"/>
    </source>
</evidence>
<dbReference type="Pfam" id="PF00300">
    <property type="entry name" value="His_Phos_1"/>
    <property type="match status" value="1"/>
</dbReference>
<dbReference type="PANTHER" id="PTHR48100">
    <property type="entry name" value="BROAD-SPECIFICITY PHOSPHATASE YOR283W-RELATED"/>
    <property type="match status" value="1"/>
</dbReference>
<dbReference type="GO" id="GO:0016791">
    <property type="term" value="F:phosphatase activity"/>
    <property type="evidence" value="ECO:0007669"/>
    <property type="project" value="TreeGrafter"/>
</dbReference>